<proteinExistence type="predicted"/>
<evidence type="ECO:0000256" key="1">
    <source>
        <dbReference type="SAM" id="MobiDB-lite"/>
    </source>
</evidence>
<dbReference type="Proteomes" id="UP000649955">
    <property type="component" value="Unassembled WGS sequence"/>
</dbReference>
<keyword evidence="3" id="KW-1185">Reference proteome</keyword>
<reference evidence="3" key="1">
    <citation type="journal article" date="2019" name="Int. J. Syst. Evol. Microbiol.">
        <title>The Global Catalogue of Microorganisms (GCM) 10K type strain sequencing project: providing services to taxonomists for standard genome sequencing and annotation.</title>
        <authorList>
            <consortium name="The Broad Institute Genomics Platform"/>
            <consortium name="The Broad Institute Genome Sequencing Center for Infectious Disease"/>
            <person name="Wu L."/>
            <person name="Ma J."/>
        </authorList>
    </citation>
    <scope>NUCLEOTIDE SEQUENCE [LARGE SCALE GENOMIC DNA]</scope>
    <source>
        <strain evidence="3">CGMCC 4.7680</strain>
    </source>
</reference>
<protein>
    <recommendedName>
        <fullName evidence="4">Secreted protein</fullName>
    </recommendedName>
</protein>
<evidence type="ECO:0008006" key="4">
    <source>
        <dbReference type="Google" id="ProtNLM"/>
    </source>
</evidence>
<evidence type="ECO:0000313" key="3">
    <source>
        <dbReference type="Proteomes" id="UP000649955"/>
    </source>
</evidence>
<accession>A0ABQ3K6J9</accession>
<feature type="region of interest" description="Disordered" evidence="1">
    <location>
        <begin position="38"/>
        <end position="84"/>
    </location>
</feature>
<evidence type="ECO:0000313" key="2">
    <source>
        <dbReference type="EMBL" id="GHG02429.1"/>
    </source>
</evidence>
<dbReference type="EMBL" id="BNAW01000005">
    <property type="protein sequence ID" value="GHG02429.1"/>
    <property type="molecule type" value="Genomic_DNA"/>
</dbReference>
<sequence length="84" mass="9210">MSWKAVFAVVWAVLSSPKPYQVVPARTNAQAVQLQRAAGGVRAPGAEGERVHRRLRPVRGHQNAGQDGDQDDEESERPARALVR</sequence>
<comment type="caution">
    <text evidence="2">The sequence shown here is derived from an EMBL/GenBank/DDBJ whole genome shotgun (WGS) entry which is preliminary data.</text>
</comment>
<dbReference type="RefSeq" id="WP_229902558.1">
    <property type="nucleotide sequence ID" value="NZ_BNAW01000005.1"/>
</dbReference>
<name>A0ABQ3K6J9_9PSEU</name>
<gene>
    <name evidence="2" type="ORF">GCM10017567_17060</name>
</gene>
<organism evidence="2 3">
    <name type="scientific">Amycolatopsis bullii</name>
    <dbReference type="NCBI Taxonomy" id="941987"/>
    <lineage>
        <taxon>Bacteria</taxon>
        <taxon>Bacillati</taxon>
        <taxon>Actinomycetota</taxon>
        <taxon>Actinomycetes</taxon>
        <taxon>Pseudonocardiales</taxon>
        <taxon>Pseudonocardiaceae</taxon>
        <taxon>Amycolatopsis</taxon>
    </lineage>
</organism>